<dbReference type="SUPFAM" id="SSF53335">
    <property type="entry name" value="S-adenosyl-L-methionine-dependent methyltransferases"/>
    <property type="match status" value="1"/>
</dbReference>
<dbReference type="InterPro" id="IPR050953">
    <property type="entry name" value="N4_N6_ade-DNA_methylase"/>
</dbReference>
<dbReference type="PATRIC" id="fig|1288963.3.peg.4853"/>
<evidence type="ECO:0000313" key="10">
    <source>
        <dbReference type="Proteomes" id="UP000013909"/>
    </source>
</evidence>
<evidence type="ECO:0000256" key="3">
    <source>
        <dbReference type="ARBA" id="ARBA00022603"/>
    </source>
</evidence>
<comment type="catalytic activity">
    <reaction evidence="6">
        <text>a 2'-deoxyadenosine in DNA + S-adenosyl-L-methionine = an N(6)-methyl-2'-deoxyadenosine in DNA + S-adenosyl-L-homocysteine + H(+)</text>
        <dbReference type="Rhea" id="RHEA:15197"/>
        <dbReference type="Rhea" id="RHEA-COMP:12418"/>
        <dbReference type="Rhea" id="RHEA-COMP:12419"/>
        <dbReference type="ChEBI" id="CHEBI:15378"/>
        <dbReference type="ChEBI" id="CHEBI:57856"/>
        <dbReference type="ChEBI" id="CHEBI:59789"/>
        <dbReference type="ChEBI" id="CHEBI:90615"/>
        <dbReference type="ChEBI" id="CHEBI:90616"/>
        <dbReference type="EC" id="2.1.1.72"/>
    </reaction>
</comment>
<dbReference type="InterPro" id="IPR002052">
    <property type="entry name" value="DNA_methylase_N6_adenine_CS"/>
</dbReference>
<dbReference type="GO" id="GO:0009007">
    <property type="term" value="F:site-specific DNA-methyltransferase (adenine-specific) activity"/>
    <property type="evidence" value="ECO:0007669"/>
    <property type="project" value="UniProtKB-EC"/>
</dbReference>
<keyword evidence="10" id="KW-1185">Reference proteome</keyword>
<dbReference type="OrthoDB" id="32195at2"/>
<dbReference type="STRING" id="1232681.ADIS_4864"/>
<evidence type="ECO:0000256" key="1">
    <source>
        <dbReference type="ARBA" id="ARBA00006594"/>
    </source>
</evidence>
<dbReference type="Pfam" id="PF22837">
    <property type="entry name" value="M_Eco57I_C"/>
    <property type="match status" value="1"/>
</dbReference>
<keyword evidence="3 9" id="KW-0489">Methyltransferase</keyword>
<dbReference type="InterPro" id="IPR011639">
    <property type="entry name" value="MethylTrfase_TaqI-like_dom"/>
</dbReference>
<dbReference type="CDD" id="cd02440">
    <property type="entry name" value="AdoMet_MTases"/>
    <property type="match status" value="1"/>
</dbReference>
<dbReference type="PROSITE" id="PS00092">
    <property type="entry name" value="N6_MTASE"/>
    <property type="match status" value="1"/>
</dbReference>
<dbReference type="EC" id="2.1.1.72" evidence="2"/>
<feature type="domain" description="Type II methyltransferase M.Eco57I C-terminal" evidence="8">
    <location>
        <begin position="251"/>
        <end position="505"/>
    </location>
</feature>
<evidence type="ECO:0000256" key="4">
    <source>
        <dbReference type="ARBA" id="ARBA00022679"/>
    </source>
</evidence>
<proteinExistence type="inferred from homology"/>
<organism evidence="9 10">
    <name type="scientific">Lunatimonas lonarensis</name>
    <dbReference type="NCBI Taxonomy" id="1232681"/>
    <lineage>
        <taxon>Bacteria</taxon>
        <taxon>Pseudomonadati</taxon>
        <taxon>Bacteroidota</taxon>
        <taxon>Cytophagia</taxon>
        <taxon>Cytophagales</taxon>
        <taxon>Cyclobacteriaceae</taxon>
    </lineage>
</organism>
<gene>
    <name evidence="9" type="ORF">ADIS_4864</name>
</gene>
<dbReference type="PANTHER" id="PTHR33841:SF5">
    <property type="entry name" value="DNA METHYLASE (MODIFICATION METHYLASE) (METHYLTRANSFERASE)-RELATED"/>
    <property type="match status" value="1"/>
</dbReference>
<comment type="similarity">
    <text evidence="1">Belongs to the N(4)/N(6)-methyltransferase family.</text>
</comment>
<accession>R7ZKS0</accession>
<dbReference type="GO" id="GO:0032259">
    <property type="term" value="P:methylation"/>
    <property type="evidence" value="ECO:0007669"/>
    <property type="project" value="UniProtKB-KW"/>
</dbReference>
<evidence type="ECO:0000259" key="7">
    <source>
        <dbReference type="Pfam" id="PF07669"/>
    </source>
</evidence>
<dbReference type="GO" id="GO:0003676">
    <property type="term" value="F:nucleic acid binding"/>
    <property type="evidence" value="ECO:0007669"/>
    <property type="project" value="InterPro"/>
</dbReference>
<protein>
    <recommendedName>
        <fullName evidence="2">site-specific DNA-methyltransferase (adenine-specific)</fullName>
        <ecNumber evidence="2">2.1.1.72</ecNumber>
    </recommendedName>
</protein>
<reference evidence="9 10" key="1">
    <citation type="submission" date="2013-02" db="EMBL/GenBank/DDBJ databases">
        <title>A novel strain isolated from Lonar lake, Maharashtra, India.</title>
        <authorList>
            <person name="Singh A."/>
        </authorList>
    </citation>
    <scope>NUCLEOTIDE SEQUENCE [LARGE SCALE GENOMIC DNA]</scope>
    <source>
        <strain evidence="9 10">AK24</strain>
    </source>
</reference>
<evidence type="ECO:0000259" key="8">
    <source>
        <dbReference type="Pfam" id="PF22837"/>
    </source>
</evidence>
<dbReference type="Pfam" id="PF07669">
    <property type="entry name" value="Eco57I"/>
    <property type="match status" value="1"/>
</dbReference>
<name>R7ZKS0_9BACT</name>
<dbReference type="PRINTS" id="PR00507">
    <property type="entry name" value="N12N6MTFRASE"/>
</dbReference>
<dbReference type="GO" id="GO:0006304">
    <property type="term" value="P:DNA modification"/>
    <property type="evidence" value="ECO:0007669"/>
    <property type="project" value="InterPro"/>
</dbReference>
<dbReference type="Proteomes" id="UP000013909">
    <property type="component" value="Unassembled WGS sequence"/>
</dbReference>
<sequence>MKLIKNATAEKLRGGFYTPEPIAAFILKWGINGSSDYEILEPSCGDGVFLEQLKENNHKFKSVTAIELDEVEAEKAEKIKLNKKNVINTDFHLYCNETTEKFDLVVGNPPYIRYQYFQEEQQNEAIKVFNRAKLKYSKLTNAWVSFVVGSSLLLKEKGKIGFVIPAELLQVSYAQQLREFLAHFYNKINIISFEKLVFPDIQQEVVLLLCEKNGSDSHLIEHLELRDASDLEKLDVNILKSPSKKIDFKSNKWTYYFLEQEEIDFLEQIAKKRKVPTISNYASVEVGITTGANDYFTVPLPVVEAYDLKEYAKPMVGRSVQVNSVIFTEQDWKLNRQTKAKAHLLVFPAKEKINGHKGANSYIRLGESMGVNKGYKTGIRDDWFVIPSIKLSDALFIRRNNLYPRLILNEANAYTTDTMHRVFMKKDTDKNAFIASFYNSLSLAFSEIVGRSYGGGVLELMPSEAGKILLPYQTDNADLLATIDKMMRDKKSIDEILKITNKQILKDGYGFTDKEIKLADSIWKKLSARRLNRNKNL</sequence>
<evidence type="ECO:0000256" key="5">
    <source>
        <dbReference type="ARBA" id="ARBA00022691"/>
    </source>
</evidence>
<dbReference type="EMBL" id="AQHR01000128">
    <property type="protein sequence ID" value="EON74677.1"/>
    <property type="molecule type" value="Genomic_DNA"/>
</dbReference>
<dbReference type="PANTHER" id="PTHR33841">
    <property type="entry name" value="DNA METHYLTRANSFERASE YEEA-RELATED"/>
    <property type="match status" value="1"/>
</dbReference>
<evidence type="ECO:0000256" key="6">
    <source>
        <dbReference type="ARBA" id="ARBA00047942"/>
    </source>
</evidence>
<keyword evidence="4" id="KW-0808">Transferase</keyword>
<evidence type="ECO:0000256" key="2">
    <source>
        <dbReference type="ARBA" id="ARBA00011900"/>
    </source>
</evidence>
<dbReference type="RefSeq" id="WP_010856974.1">
    <property type="nucleotide sequence ID" value="NZ_AQHR01000128.1"/>
</dbReference>
<dbReference type="AlphaFoldDB" id="R7ZKS0"/>
<feature type="domain" description="Type II methyltransferase M.TaqI-like" evidence="7">
    <location>
        <begin position="56"/>
        <end position="196"/>
    </location>
</feature>
<dbReference type="InterPro" id="IPR054520">
    <property type="entry name" value="M_Eco57I_C"/>
</dbReference>
<evidence type="ECO:0000313" key="9">
    <source>
        <dbReference type="EMBL" id="EON74677.1"/>
    </source>
</evidence>
<dbReference type="InterPro" id="IPR029063">
    <property type="entry name" value="SAM-dependent_MTases_sf"/>
</dbReference>
<dbReference type="Gene3D" id="3.40.50.150">
    <property type="entry name" value="Vaccinia Virus protein VP39"/>
    <property type="match status" value="1"/>
</dbReference>
<keyword evidence="5" id="KW-0949">S-adenosyl-L-methionine</keyword>
<comment type="caution">
    <text evidence="9">The sequence shown here is derived from an EMBL/GenBank/DDBJ whole genome shotgun (WGS) entry which is preliminary data.</text>
</comment>